<protein>
    <submittedName>
        <fullName evidence="7">Putative MFS family arabinose efflux permease</fullName>
    </submittedName>
</protein>
<keyword evidence="4 5" id="KW-0472">Membrane</keyword>
<feature type="transmembrane region" description="Helical" evidence="5">
    <location>
        <begin position="366"/>
        <end position="389"/>
    </location>
</feature>
<dbReference type="Gene3D" id="1.20.1250.20">
    <property type="entry name" value="MFS general substrate transporter like domains"/>
    <property type="match status" value="1"/>
</dbReference>
<feature type="transmembrane region" description="Helical" evidence="5">
    <location>
        <begin position="271"/>
        <end position="294"/>
    </location>
</feature>
<name>A0A318UYG2_9SPHI</name>
<comment type="caution">
    <text evidence="7">The sequence shown here is derived from an EMBL/GenBank/DDBJ whole genome shotgun (WGS) entry which is preliminary data.</text>
</comment>
<dbReference type="SUPFAM" id="SSF103473">
    <property type="entry name" value="MFS general substrate transporter"/>
    <property type="match status" value="1"/>
</dbReference>
<evidence type="ECO:0000256" key="5">
    <source>
        <dbReference type="SAM" id="Phobius"/>
    </source>
</evidence>
<dbReference type="Proteomes" id="UP000248198">
    <property type="component" value="Unassembled WGS sequence"/>
</dbReference>
<evidence type="ECO:0000256" key="3">
    <source>
        <dbReference type="ARBA" id="ARBA00022989"/>
    </source>
</evidence>
<proteinExistence type="predicted"/>
<reference evidence="7 8" key="1">
    <citation type="submission" date="2018-06" db="EMBL/GenBank/DDBJ databases">
        <title>Genomic Encyclopedia of Archaeal and Bacterial Type Strains, Phase II (KMG-II): from individual species to whole genera.</title>
        <authorList>
            <person name="Goeker M."/>
        </authorList>
    </citation>
    <scope>NUCLEOTIDE SEQUENCE [LARGE SCALE GENOMIC DNA]</scope>
    <source>
        <strain evidence="7 8">DSM 27372</strain>
    </source>
</reference>
<dbReference type="InterPro" id="IPR011701">
    <property type="entry name" value="MFS"/>
</dbReference>
<dbReference type="PANTHER" id="PTHR23501:SF154">
    <property type="entry name" value="MULTIDRUG-EFFLUX TRANSPORTER RV1634-RELATED"/>
    <property type="match status" value="1"/>
</dbReference>
<dbReference type="PRINTS" id="PR01036">
    <property type="entry name" value="TCRTETB"/>
</dbReference>
<dbReference type="AlphaFoldDB" id="A0A318UYG2"/>
<feature type="transmembrane region" description="Helical" evidence="5">
    <location>
        <begin position="116"/>
        <end position="133"/>
    </location>
</feature>
<sequence>MTSAKEEKIGWGALLSGKNGLKSIALAGGVMLHATDVYLATTIMPSVTKDIGGLSFYSWATTMYVVAAIIGSVISSVTLAKIGPRAAYRMAIVLFSAGALLCALAPAMYVLLAGRFIQGIGGGLLVALSYAMISIVYEKPFWSRAMALVSAMWGVSAFLGPFFGGIFAEYSHWRYAFVTLLVIALLLIVLTENILPKKQDKVLTSAALPLYKLVLILLAALAISTGSVSAHLWANASGVVVAIILLSVVISSEKGPSERLLPRGAYQISTLLGATYAVVVLLTLSGTVEIYIPYFLQLIHGFSPLQAGYLTVLIALGWSLCSIAFSGLPHKYVGAVIICGPLFVLAGLLGLAFMVPEPVYGSGTGFVLICLLLVFIGAGIGMGWSHILTQVLSSASKGEEEKASASISTVQLLGTAFGSAIAGLVANFSGITSPGGIPGAQNAAFWLFSVFALTPLLALMVILFKFKKRPAK</sequence>
<gene>
    <name evidence="7" type="ORF">B0O44_101100</name>
</gene>
<evidence type="ECO:0000256" key="4">
    <source>
        <dbReference type="ARBA" id="ARBA00023136"/>
    </source>
</evidence>
<accession>A0A318UYG2</accession>
<evidence type="ECO:0000256" key="1">
    <source>
        <dbReference type="ARBA" id="ARBA00004141"/>
    </source>
</evidence>
<feature type="transmembrane region" description="Helical" evidence="5">
    <location>
        <begin position="410"/>
        <end position="431"/>
    </location>
</feature>
<feature type="transmembrane region" description="Helical" evidence="5">
    <location>
        <begin position="306"/>
        <end position="325"/>
    </location>
</feature>
<evidence type="ECO:0000259" key="6">
    <source>
        <dbReference type="PROSITE" id="PS50850"/>
    </source>
</evidence>
<evidence type="ECO:0000313" key="8">
    <source>
        <dbReference type="Proteomes" id="UP000248198"/>
    </source>
</evidence>
<feature type="transmembrane region" description="Helical" evidence="5">
    <location>
        <begin position="230"/>
        <end position="250"/>
    </location>
</feature>
<dbReference type="EMBL" id="QKLU01000001">
    <property type="protein sequence ID" value="PYF76629.1"/>
    <property type="molecule type" value="Genomic_DNA"/>
</dbReference>
<dbReference type="Pfam" id="PF07690">
    <property type="entry name" value="MFS_1"/>
    <property type="match status" value="1"/>
</dbReference>
<dbReference type="InterPro" id="IPR020846">
    <property type="entry name" value="MFS_dom"/>
</dbReference>
<feature type="transmembrane region" description="Helical" evidence="5">
    <location>
        <begin position="24"/>
        <end position="44"/>
    </location>
</feature>
<organism evidence="7 8">
    <name type="scientific">Pedobacter nutrimenti</name>
    <dbReference type="NCBI Taxonomy" id="1241337"/>
    <lineage>
        <taxon>Bacteria</taxon>
        <taxon>Pseudomonadati</taxon>
        <taxon>Bacteroidota</taxon>
        <taxon>Sphingobacteriia</taxon>
        <taxon>Sphingobacteriales</taxon>
        <taxon>Sphingobacteriaceae</taxon>
        <taxon>Pedobacter</taxon>
    </lineage>
</organism>
<evidence type="ECO:0000313" key="7">
    <source>
        <dbReference type="EMBL" id="PYF76629.1"/>
    </source>
</evidence>
<feature type="transmembrane region" description="Helical" evidence="5">
    <location>
        <begin position="202"/>
        <end position="224"/>
    </location>
</feature>
<evidence type="ECO:0000256" key="2">
    <source>
        <dbReference type="ARBA" id="ARBA00022692"/>
    </source>
</evidence>
<feature type="transmembrane region" description="Helical" evidence="5">
    <location>
        <begin position="91"/>
        <end position="110"/>
    </location>
</feature>
<feature type="domain" description="Major facilitator superfamily (MFS) profile" evidence="6">
    <location>
        <begin position="22"/>
        <end position="467"/>
    </location>
</feature>
<feature type="transmembrane region" description="Helical" evidence="5">
    <location>
        <begin position="443"/>
        <end position="464"/>
    </location>
</feature>
<comment type="subcellular location">
    <subcellularLocation>
        <location evidence="1">Membrane</location>
        <topology evidence="1">Multi-pass membrane protein</topology>
    </subcellularLocation>
</comment>
<dbReference type="GO" id="GO:0022857">
    <property type="term" value="F:transmembrane transporter activity"/>
    <property type="evidence" value="ECO:0007669"/>
    <property type="project" value="InterPro"/>
</dbReference>
<dbReference type="InterPro" id="IPR036259">
    <property type="entry name" value="MFS_trans_sf"/>
</dbReference>
<dbReference type="PROSITE" id="PS50850">
    <property type="entry name" value="MFS"/>
    <property type="match status" value="1"/>
</dbReference>
<dbReference type="RefSeq" id="WP_110826748.1">
    <property type="nucleotide sequence ID" value="NZ_QKLU01000001.1"/>
</dbReference>
<keyword evidence="2 5" id="KW-0812">Transmembrane</keyword>
<dbReference type="OrthoDB" id="9807274at2"/>
<feature type="transmembrane region" description="Helical" evidence="5">
    <location>
        <begin position="173"/>
        <end position="190"/>
    </location>
</feature>
<feature type="transmembrane region" description="Helical" evidence="5">
    <location>
        <begin position="145"/>
        <end position="167"/>
    </location>
</feature>
<dbReference type="GO" id="GO:0005886">
    <property type="term" value="C:plasma membrane"/>
    <property type="evidence" value="ECO:0007669"/>
    <property type="project" value="TreeGrafter"/>
</dbReference>
<feature type="transmembrane region" description="Helical" evidence="5">
    <location>
        <begin position="56"/>
        <end position="79"/>
    </location>
</feature>
<dbReference type="PANTHER" id="PTHR23501">
    <property type="entry name" value="MAJOR FACILITATOR SUPERFAMILY"/>
    <property type="match status" value="1"/>
</dbReference>
<keyword evidence="8" id="KW-1185">Reference proteome</keyword>
<keyword evidence="3 5" id="KW-1133">Transmembrane helix</keyword>
<dbReference type="Gene3D" id="1.20.1720.10">
    <property type="entry name" value="Multidrug resistance protein D"/>
    <property type="match status" value="1"/>
</dbReference>
<feature type="transmembrane region" description="Helical" evidence="5">
    <location>
        <begin position="332"/>
        <end position="354"/>
    </location>
</feature>